<protein>
    <submittedName>
        <fullName evidence="1">Uncharacterized protein</fullName>
    </submittedName>
</protein>
<comment type="caution">
    <text evidence="1">The sequence shown here is derived from an EMBL/GenBank/DDBJ whole genome shotgun (WGS) entry which is preliminary data.</text>
</comment>
<reference evidence="1 2" key="1">
    <citation type="journal article" date="2016" name="Nat. Commun.">
        <title>Thousands of microbial genomes shed light on interconnected biogeochemical processes in an aquifer system.</title>
        <authorList>
            <person name="Anantharaman K."/>
            <person name="Brown C.T."/>
            <person name="Hug L.A."/>
            <person name="Sharon I."/>
            <person name="Castelle C.J."/>
            <person name="Probst A.J."/>
            <person name="Thomas B.C."/>
            <person name="Singh A."/>
            <person name="Wilkins M.J."/>
            <person name="Karaoz U."/>
            <person name="Brodie E.L."/>
            <person name="Williams K.H."/>
            <person name="Hubbard S.S."/>
            <person name="Banfield J.F."/>
        </authorList>
    </citation>
    <scope>NUCLEOTIDE SEQUENCE [LARGE SCALE GENOMIC DNA]</scope>
</reference>
<dbReference type="EMBL" id="MFDZ01000045">
    <property type="protein sequence ID" value="OGE77568.1"/>
    <property type="molecule type" value="Genomic_DNA"/>
</dbReference>
<proteinExistence type="predicted"/>
<organism evidence="1 2">
    <name type="scientific">Candidatus Daviesbacteria bacterium RIFCSPLOWO2_02_FULL_41_8</name>
    <dbReference type="NCBI Taxonomy" id="1797798"/>
    <lineage>
        <taxon>Bacteria</taxon>
        <taxon>Candidatus Daviesiibacteriota</taxon>
    </lineage>
</organism>
<dbReference type="Proteomes" id="UP000176578">
    <property type="component" value="Unassembled WGS sequence"/>
</dbReference>
<accession>A0A1F5NIW8</accession>
<dbReference type="AlphaFoldDB" id="A0A1F5NIW8"/>
<evidence type="ECO:0000313" key="2">
    <source>
        <dbReference type="Proteomes" id="UP000176578"/>
    </source>
</evidence>
<name>A0A1F5NIW8_9BACT</name>
<evidence type="ECO:0000313" key="1">
    <source>
        <dbReference type="EMBL" id="OGE77568.1"/>
    </source>
</evidence>
<gene>
    <name evidence="1" type="ORF">A3J19_01690</name>
</gene>
<sequence length="133" mass="15462">MPNYPAYKVLPGNYEVDESKIKLRLKREVFTDDVESILIATDGANDLIRKAGRTINILGKEEKVKGLNQFEKEEKYLRNPTLLQKRLTQLNTERTSIDWENREINKFEGILSDDTTIILIKRKDPAQISNIDR</sequence>